<dbReference type="RefSeq" id="WP_110517091.1">
    <property type="nucleotide sequence ID" value="NZ_PDOF01000001.1"/>
</dbReference>
<evidence type="ECO:0000313" key="2">
    <source>
        <dbReference type="EMBL" id="PYZ97721.1"/>
    </source>
</evidence>
<evidence type="ECO:0008006" key="4">
    <source>
        <dbReference type="Google" id="ProtNLM"/>
    </source>
</evidence>
<feature type="transmembrane region" description="Helical" evidence="1">
    <location>
        <begin position="12"/>
        <end position="35"/>
    </location>
</feature>
<proteinExistence type="predicted"/>
<reference evidence="2 3" key="1">
    <citation type="submission" date="2017-10" db="EMBL/GenBank/DDBJ databases">
        <title>Bacillus sp. nov., a halophilic bacterium isolated from a Yangshapao Lake.</title>
        <authorList>
            <person name="Wang H."/>
        </authorList>
    </citation>
    <scope>NUCLEOTIDE SEQUENCE [LARGE SCALE GENOMIC DNA]</scope>
    <source>
        <strain evidence="2 3">YSP-3</strain>
    </source>
</reference>
<keyword evidence="3" id="KW-1185">Reference proteome</keyword>
<dbReference type="Proteomes" id="UP000248066">
    <property type="component" value="Unassembled WGS sequence"/>
</dbReference>
<dbReference type="Pfam" id="PF13314">
    <property type="entry name" value="DUF4083"/>
    <property type="match status" value="1"/>
</dbReference>
<dbReference type="InterPro" id="IPR025143">
    <property type="entry name" value="DUF4083"/>
</dbReference>
<protein>
    <recommendedName>
        <fullName evidence="4">DUF4083 domain-containing protein</fullName>
    </recommendedName>
</protein>
<keyword evidence="1" id="KW-1133">Transmembrane helix</keyword>
<comment type="caution">
    <text evidence="2">The sequence shown here is derived from an EMBL/GenBank/DDBJ whole genome shotgun (WGS) entry which is preliminary data.</text>
</comment>
<keyword evidence="1" id="KW-0472">Membrane</keyword>
<sequence>MLLTIEWGDVLYQVITLILILSVLIGIPALIVFFVRSARRNSRNLEEIRQKLEQNEKQN</sequence>
<organism evidence="2 3">
    <name type="scientific">Alteribacter lacisalsi</name>
    <dbReference type="NCBI Taxonomy" id="2045244"/>
    <lineage>
        <taxon>Bacteria</taxon>
        <taxon>Bacillati</taxon>
        <taxon>Bacillota</taxon>
        <taxon>Bacilli</taxon>
        <taxon>Bacillales</taxon>
        <taxon>Bacillaceae</taxon>
        <taxon>Alteribacter</taxon>
    </lineage>
</organism>
<evidence type="ECO:0000313" key="3">
    <source>
        <dbReference type="Proteomes" id="UP000248066"/>
    </source>
</evidence>
<keyword evidence="1" id="KW-0812">Transmembrane</keyword>
<dbReference type="EMBL" id="PDOF01000001">
    <property type="protein sequence ID" value="PYZ97721.1"/>
    <property type="molecule type" value="Genomic_DNA"/>
</dbReference>
<evidence type="ECO:0000256" key="1">
    <source>
        <dbReference type="SAM" id="Phobius"/>
    </source>
</evidence>
<dbReference type="AlphaFoldDB" id="A0A2W0H9Y2"/>
<gene>
    <name evidence="2" type="ORF">CR205_03760</name>
</gene>
<name>A0A2W0H9Y2_9BACI</name>
<accession>A0A2W0H9Y2</accession>